<dbReference type="InterPro" id="IPR001279">
    <property type="entry name" value="Metallo-B-lactamas"/>
</dbReference>
<evidence type="ECO:0000313" key="4">
    <source>
        <dbReference type="Proteomes" id="UP000241462"/>
    </source>
</evidence>
<proteinExistence type="predicted"/>
<dbReference type="PANTHER" id="PTHR15032">
    <property type="entry name" value="N-ACYL-PHOSPHATIDYLETHANOLAMINE-HYDROLYZING PHOSPHOLIPASE D"/>
    <property type="match status" value="1"/>
</dbReference>
<dbReference type="InParanoid" id="A0A2T3A0M7"/>
<reference evidence="3 4" key="1">
    <citation type="journal article" date="2018" name="Mycol. Prog.">
        <title>Coniella lustricola, a new species from submerged detritus.</title>
        <authorList>
            <person name="Raudabaugh D.B."/>
            <person name="Iturriaga T."/>
            <person name="Carver A."/>
            <person name="Mondo S."/>
            <person name="Pangilinan J."/>
            <person name="Lipzen A."/>
            <person name="He G."/>
            <person name="Amirebrahimi M."/>
            <person name="Grigoriev I.V."/>
            <person name="Miller A.N."/>
        </authorList>
    </citation>
    <scope>NUCLEOTIDE SEQUENCE [LARGE SCALE GENOMIC DNA]</scope>
    <source>
        <strain evidence="3 4">B22-T-1</strain>
    </source>
</reference>
<protein>
    <submittedName>
        <fullName evidence="3">Beta-lactamase superfamily domain-domain-containing protein</fullName>
    </submittedName>
</protein>
<dbReference type="STRING" id="2025994.A0A2T3A0M7"/>
<dbReference type="Proteomes" id="UP000241462">
    <property type="component" value="Unassembled WGS sequence"/>
</dbReference>
<feature type="region of interest" description="Disordered" evidence="1">
    <location>
        <begin position="1"/>
        <end position="71"/>
    </location>
</feature>
<dbReference type="GO" id="GO:0070291">
    <property type="term" value="P:N-acylethanolamine metabolic process"/>
    <property type="evidence" value="ECO:0007669"/>
    <property type="project" value="TreeGrafter"/>
</dbReference>
<sequence>MATTLDITVTRASGDSQSQPQPRPHHVAPPNPGGGWISYFSGVPDKRRRTTFKQKPKSTSPASFKNPWPSFHKATRQETWQALEWGEDADTAIDLAASHLADRDTSVAGSSSSSRTRQAAQLLQTIKPDFSSDAGVQAKTTWLGHAGVLLELPALRTDSKPVRVIFDPIFSDRSSPFQSVGPIRSYKPPCALADLPPIDVFLISHNHYDHLDYDTVMTLWRLNRDHMRFVVPLKNAQWFTDSGIPADRVVELDWWDSVTLTDTATTTGTSQAGTLTVSCTPAQHSSLRDTYDADTMLWSGWYLKHELPEKRPYSIFFTGDSGYQCHADPAWPPKPPVGTTHKQLRQGTVEKVPNPDEPSPEKYPPCPAYKEIADRLGAPDLVYLPIALGATWAYVRSFFSNYLPPANVPIPRHSAGITGAIHMPPWDAVRVLRDLTASRDPNAKSPVAVAMHWGTFVTEPIEVLKSLGHLEWACYNQNVRFGRCLEDVENVVGKEPVFLALNHGQSIIT</sequence>
<dbReference type="GO" id="GO:0070290">
    <property type="term" value="F:N-acylphosphatidylethanolamine-specific phospholipase D activity"/>
    <property type="evidence" value="ECO:0007669"/>
    <property type="project" value="TreeGrafter"/>
</dbReference>
<dbReference type="AlphaFoldDB" id="A0A2T3A0M7"/>
<dbReference type="PANTHER" id="PTHR15032:SF27">
    <property type="entry name" value="N-ACYL-PHOSPHATIDYLETHANOLAMINE-HYDROLYZING PHOSPHOLIPASE D"/>
    <property type="match status" value="1"/>
</dbReference>
<feature type="compositionally biased region" description="Polar residues" evidence="1">
    <location>
        <begin position="1"/>
        <end position="20"/>
    </location>
</feature>
<name>A0A2T3A0M7_9PEZI</name>
<dbReference type="Gene3D" id="3.60.15.10">
    <property type="entry name" value="Ribonuclease Z/Hydroxyacylglutathione hydrolase-like"/>
    <property type="match status" value="1"/>
</dbReference>
<dbReference type="GO" id="GO:0070292">
    <property type="term" value="P:N-acylphosphatidylethanolamine metabolic process"/>
    <property type="evidence" value="ECO:0007669"/>
    <property type="project" value="TreeGrafter"/>
</dbReference>
<accession>A0A2T3A0M7</accession>
<evidence type="ECO:0000313" key="3">
    <source>
        <dbReference type="EMBL" id="PSR80606.1"/>
    </source>
</evidence>
<dbReference type="InterPro" id="IPR036866">
    <property type="entry name" value="RibonucZ/Hydroxyglut_hydro"/>
</dbReference>
<evidence type="ECO:0000259" key="2">
    <source>
        <dbReference type="Pfam" id="PF12706"/>
    </source>
</evidence>
<gene>
    <name evidence="3" type="ORF">BD289DRAFT_373733</name>
</gene>
<feature type="compositionally biased region" description="Basic residues" evidence="1">
    <location>
        <begin position="46"/>
        <end position="56"/>
    </location>
</feature>
<dbReference type="SUPFAM" id="SSF56281">
    <property type="entry name" value="Metallo-hydrolase/oxidoreductase"/>
    <property type="match status" value="1"/>
</dbReference>
<organism evidence="3 4">
    <name type="scientific">Coniella lustricola</name>
    <dbReference type="NCBI Taxonomy" id="2025994"/>
    <lineage>
        <taxon>Eukaryota</taxon>
        <taxon>Fungi</taxon>
        <taxon>Dikarya</taxon>
        <taxon>Ascomycota</taxon>
        <taxon>Pezizomycotina</taxon>
        <taxon>Sordariomycetes</taxon>
        <taxon>Sordariomycetidae</taxon>
        <taxon>Diaporthales</taxon>
        <taxon>Schizoparmaceae</taxon>
        <taxon>Coniella</taxon>
    </lineage>
</organism>
<feature type="domain" description="Metallo-beta-lactamase" evidence="2">
    <location>
        <begin position="163"/>
        <end position="323"/>
    </location>
</feature>
<dbReference type="OrthoDB" id="332863at2759"/>
<dbReference type="GO" id="GO:0005737">
    <property type="term" value="C:cytoplasm"/>
    <property type="evidence" value="ECO:0007669"/>
    <property type="project" value="TreeGrafter"/>
</dbReference>
<evidence type="ECO:0000256" key="1">
    <source>
        <dbReference type="SAM" id="MobiDB-lite"/>
    </source>
</evidence>
<dbReference type="EMBL" id="KZ678524">
    <property type="protein sequence ID" value="PSR80606.1"/>
    <property type="molecule type" value="Genomic_DNA"/>
</dbReference>
<dbReference type="Pfam" id="PF12706">
    <property type="entry name" value="Lactamase_B_2"/>
    <property type="match status" value="1"/>
</dbReference>
<keyword evidence="4" id="KW-1185">Reference proteome</keyword>